<gene>
    <name evidence="9" type="ORF">K491DRAFT_699994</name>
</gene>
<evidence type="ECO:0000256" key="3">
    <source>
        <dbReference type="ARBA" id="ARBA00022771"/>
    </source>
</evidence>
<feature type="region of interest" description="Disordered" evidence="6">
    <location>
        <begin position="59"/>
        <end position="126"/>
    </location>
</feature>
<feature type="region of interest" description="Disordered" evidence="6">
    <location>
        <begin position="486"/>
        <end position="505"/>
    </location>
</feature>
<organism evidence="9 10">
    <name type="scientific">Lophiostoma macrostomum CBS 122681</name>
    <dbReference type="NCBI Taxonomy" id="1314788"/>
    <lineage>
        <taxon>Eukaryota</taxon>
        <taxon>Fungi</taxon>
        <taxon>Dikarya</taxon>
        <taxon>Ascomycota</taxon>
        <taxon>Pezizomycotina</taxon>
        <taxon>Dothideomycetes</taxon>
        <taxon>Pleosporomycetidae</taxon>
        <taxon>Pleosporales</taxon>
        <taxon>Lophiostomataceae</taxon>
        <taxon>Lophiostoma</taxon>
    </lineage>
</organism>
<feature type="domain" description="C3H1-type" evidence="7">
    <location>
        <begin position="280"/>
        <end position="304"/>
    </location>
</feature>
<evidence type="ECO:0000259" key="8">
    <source>
        <dbReference type="PROSITE" id="PS50828"/>
    </source>
</evidence>
<dbReference type="PROSITE" id="PS50828">
    <property type="entry name" value="SMR"/>
    <property type="match status" value="1"/>
</dbReference>
<evidence type="ECO:0000256" key="4">
    <source>
        <dbReference type="ARBA" id="ARBA00022833"/>
    </source>
</evidence>
<dbReference type="Pfam" id="PF08590">
    <property type="entry name" value="DUF1771"/>
    <property type="match status" value="1"/>
</dbReference>
<dbReference type="PANTHER" id="PTHR13119:SF12">
    <property type="entry name" value="PROTEIN SUPPRESSOR OF SABLE"/>
    <property type="match status" value="1"/>
</dbReference>
<dbReference type="GO" id="GO:0003723">
    <property type="term" value="F:RNA binding"/>
    <property type="evidence" value="ECO:0007669"/>
    <property type="project" value="InterPro"/>
</dbReference>
<dbReference type="InterPro" id="IPR002625">
    <property type="entry name" value="Smr_dom"/>
</dbReference>
<dbReference type="PROSITE" id="PS50103">
    <property type="entry name" value="ZF_C3H1"/>
    <property type="match status" value="2"/>
</dbReference>
<accession>A0A6A6TRX8</accession>
<dbReference type="GO" id="GO:0008270">
    <property type="term" value="F:zinc ion binding"/>
    <property type="evidence" value="ECO:0007669"/>
    <property type="project" value="UniProtKB-KW"/>
</dbReference>
<dbReference type="SUPFAM" id="SSF160443">
    <property type="entry name" value="SMR domain-like"/>
    <property type="match status" value="1"/>
</dbReference>
<feature type="zinc finger region" description="C3H1-type" evidence="5">
    <location>
        <begin position="280"/>
        <end position="304"/>
    </location>
</feature>
<dbReference type="Pfam" id="PF14608">
    <property type="entry name" value="zf-CCCH_2"/>
    <property type="match status" value="2"/>
</dbReference>
<dbReference type="AlphaFoldDB" id="A0A6A6TRX8"/>
<evidence type="ECO:0000313" key="9">
    <source>
        <dbReference type="EMBL" id="KAF2662805.1"/>
    </source>
</evidence>
<feature type="compositionally biased region" description="Basic and acidic residues" evidence="6">
    <location>
        <begin position="696"/>
        <end position="705"/>
    </location>
</feature>
<evidence type="ECO:0000256" key="1">
    <source>
        <dbReference type="ARBA" id="ARBA00022723"/>
    </source>
</evidence>
<feature type="compositionally biased region" description="Polar residues" evidence="6">
    <location>
        <begin position="112"/>
        <end position="124"/>
    </location>
</feature>
<dbReference type="EMBL" id="MU004288">
    <property type="protein sequence ID" value="KAF2662805.1"/>
    <property type="molecule type" value="Genomic_DNA"/>
</dbReference>
<dbReference type="InterPro" id="IPR036855">
    <property type="entry name" value="Znf_CCCH_sf"/>
</dbReference>
<dbReference type="SMART" id="SM00356">
    <property type="entry name" value="ZnF_C3H1"/>
    <property type="match status" value="2"/>
</dbReference>
<evidence type="ECO:0000259" key="7">
    <source>
        <dbReference type="PROSITE" id="PS50103"/>
    </source>
</evidence>
<name>A0A6A6TRX8_9PLEO</name>
<dbReference type="FunFam" id="3.30.1370.110:FF:000002">
    <property type="entry name" value="CCCH zinc finger and SMR domain protein"/>
    <property type="match status" value="1"/>
</dbReference>
<feature type="region of interest" description="Disordered" evidence="6">
    <location>
        <begin position="392"/>
        <end position="474"/>
    </location>
</feature>
<keyword evidence="3 5" id="KW-0863">Zinc-finger</keyword>
<dbReference type="Proteomes" id="UP000799324">
    <property type="component" value="Unassembled WGS sequence"/>
</dbReference>
<feature type="compositionally biased region" description="Basic residues" evidence="6">
    <location>
        <begin position="454"/>
        <end position="466"/>
    </location>
</feature>
<dbReference type="Gene3D" id="3.30.1370.110">
    <property type="match status" value="1"/>
</dbReference>
<feature type="compositionally biased region" description="Basic and acidic residues" evidence="6">
    <location>
        <begin position="713"/>
        <end position="731"/>
    </location>
</feature>
<feature type="domain" description="C3H1-type" evidence="7">
    <location>
        <begin position="305"/>
        <end position="332"/>
    </location>
</feature>
<dbReference type="InterPro" id="IPR045124">
    <property type="entry name" value="Su(sable)-like"/>
</dbReference>
<evidence type="ECO:0000256" key="5">
    <source>
        <dbReference type="PROSITE-ProRule" id="PRU00723"/>
    </source>
</evidence>
<keyword evidence="1 5" id="KW-0479">Metal-binding</keyword>
<dbReference type="SUPFAM" id="SSF90229">
    <property type="entry name" value="CCCH zinc finger"/>
    <property type="match status" value="1"/>
</dbReference>
<keyword evidence="2" id="KW-0677">Repeat</keyword>
<dbReference type="GO" id="GO:0045892">
    <property type="term" value="P:negative regulation of DNA-templated transcription"/>
    <property type="evidence" value="ECO:0007669"/>
    <property type="project" value="InterPro"/>
</dbReference>
<dbReference type="GO" id="GO:0005634">
    <property type="term" value="C:nucleus"/>
    <property type="evidence" value="ECO:0007669"/>
    <property type="project" value="TreeGrafter"/>
</dbReference>
<dbReference type="InterPro" id="IPR000571">
    <property type="entry name" value="Znf_CCCH"/>
</dbReference>
<feature type="compositionally biased region" description="Polar residues" evidence="6">
    <location>
        <begin position="410"/>
        <end position="421"/>
    </location>
</feature>
<reference evidence="9" key="1">
    <citation type="journal article" date="2020" name="Stud. Mycol.">
        <title>101 Dothideomycetes genomes: a test case for predicting lifestyles and emergence of pathogens.</title>
        <authorList>
            <person name="Haridas S."/>
            <person name="Albert R."/>
            <person name="Binder M."/>
            <person name="Bloem J."/>
            <person name="Labutti K."/>
            <person name="Salamov A."/>
            <person name="Andreopoulos B."/>
            <person name="Baker S."/>
            <person name="Barry K."/>
            <person name="Bills G."/>
            <person name="Bluhm B."/>
            <person name="Cannon C."/>
            <person name="Castanera R."/>
            <person name="Culley D."/>
            <person name="Daum C."/>
            <person name="Ezra D."/>
            <person name="Gonzalez J."/>
            <person name="Henrissat B."/>
            <person name="Kuo A."/>
            <person name="Liang C."/>
            <person name="Lipzen A."/>
            <person name="Lutzoni F."/>
            <person name="Magnuson J."/>
            <person name="Mondo S."/>
            <person name="Nolan M."/>
            <person name="Ohm R."/>
            <person name="Pangilinan J."/>
            <person name="Park H.-J."/>
            <person name="Ramirez L."/>
            <person name="Alfaro M."/>
            <person name="Sun H."/>
            <person name="Tritt A."/>
            <person name="Yoshinaga Y."/>
            <person name="Zwiers L.-H."/>
            <person name="Turgeon B."/>
            <person name="Goodwin S."/>
            <person name="Spatafora J."/>
            <person name="Crous P."/>
            <person name="Grigoriev I."/>
        </authorList>
    </citation>
    <scope>NUCLEOTIDE SEQUENCE</scope>
    <source>
        <strain evidence="9">CBS 122681</strain>
    </source>
</reference>
<dbReference type="SMART" id="SM01162">
    <property type="entry name" value="DUF1771"/>
    <property type="match status" value="1"/>
</dbReference>
<evidence type="ECO:0000256" key="2">
    <source>
        <dbReference type="ARBA" id="ARBA00022737"/>
    </source>
</evidence>
<sequence>MISDTVYEVALPVLQDDALEEDDKTDKLEEVLRKETGLTGKSLENVVLDCLWRFREAENASASPPPSRHTVIRRPSPAPWQANRAPTPVSHSPRTIHPPPGFGIAPPGFTRAKSSTNASPFTSPRPSPRLAFVTPHIPHSPSLSAYQFSESSPAPDIYGDLGSDSVDWLVNDDSGSTESSSLMGDGMLNGAAAEWVQPQTMDMGPYDMLRSILRDDRPDEEIERALEANGYDLSAALLALMGTGAFDAQQTSTALAEQATYLVGKSMSPAFRPSTPVGQQKSSIVCKYFLSTGHCARADCRFSHDTSKTLCKYFMNGNCLAGETCLFSHDPSALMARMGLADVATPPLQAAIPNFQMHDFELFPSLQRTSSPQWTPGSNAGEQTSLEALYGITSGATNPPPGLSPFPTFTPGNTSRPQSRPGSRHVSRAGTPSIPAVDDNEAFPSLGSAVAAKAGKRHHGKRGGHGHNKEHPTVNNLADVVRMSPSPNPSTQLRKGLRPAKSFNGSRENSAAAQAISAPEHIPWLETGDLANKAYLQARAEAFKHGSLRNKFLQSAAQAWNRSDSRAAKALSLRGQSENNLMREAHREAARHLYDERNKDNAANKRELYVDLHGLHPDEAVSYLEGILLKHSSSSRPVYAITGTGHHSKNGKDKVGKAIRGFLNEWRYAFREFSVPGDRNNVGGILGIDPSSYDRSVAERAKESEGGSASEQDGGKKDTKVRIMRRDEVFDAPRGPKKATAGL</sequence>
<keyword evidence="4 5" id="KW-0862">Zinc</keyword>
<feature type="region of interest" description="Disordered" evidence="6">
    <location>
        <begin position="696"/>
        <end position="743"/>
    </location>
</feature>
<dbReference type="Gene3D" id="4.10.1000.10">
    <property type="entry name" value="Zinc finger, CCCH-type"/>
    <property type="match status" value="1"/>
</dbReference>
<feature type="zinc finger region" description="C3H1-type" evidence="5">
    <location>
        <begin position="305"/>
        <end position="332"/>
    </location>
</feature>
<dbReference type="PANTHER" id="PTHR13119">
    <property type="entry name" value="ZINC FINGER CCCH DOMAIN-CONTAINING PROTEI"/>
    <property type="match status" value="1"/>
</dbReference>
<evidence type="ECO:0000256" key="6">
    <source>
        <dbReference type="SAM" id="MobiDB-lite"/>
    </source>
</evidence>
<proteinExistence type="predicted"/>
<evidence type="ECO:0000313" key="10">
    <source>
        <dbReference type="Proteomes" id="UP000799324"/>
    </source>
</evidence>
<dbReference type="SMART" id="SM00463">
    <property type="entry name" value="SMR"/>
    <property type="match status" value="1"/>
</dbReference>
<dbReference type="OrthoDB" id="3247158at2759"/>
<dbReference type="InterPro" id="IPR013899">
    <property type="entry name" value="DUF1771"/>
</dbReference>
<protein>
    <submittedName>
        <fullName evidence="9">Smr domain-containing protein</fullName>
    </submittedName>
</protein>
<feature type="domain" description="Smr" evidence="8">
    <location>
        <begin position="610"/>
        <end position="691"/>
    </location>
</feature>
<keyword evidence="10" id="KW-1185">Reference proteome</keyword>
<dbReference type="InterPro" id="IPR036063">
    <property type="entry name" value="Smr_dom_sf"/>
</dbReference>